<keyword evidence="3" id="KW-1185">Reference proteome</keyword>
<dbReference type="InterPro" id="IPR008030">
    <property type="entry name" value="NmrA-like"/>
</dbReference>
<dbReference type="PANTHER" id="PTHR43162:SF1">
    <property type="entry name" value="PRESTALK A DIFFERENTIATION PROTEIN A"/>
    <property type="match status" value="1"/>
</dbReference>
<evidence type="ECO:0000313" key="2">
    <source>
        <dbReference type="EMBL" id="WFE90947.1"/>
    </source>
</evidence>
<dbReference type="Pfam" id="PF05368">
    <property type="entry name" value="NmrA"/>
    <property type="match status" value="1"/>
</dbReference>
<organism evidence="2 3">
    <name type="scientific">Roseibium porphyridii</name>
    <dbReference type="NCBI Taxonomy" id="2866279"/>
    <lineage>
        <taxon>Bacteria</taxon>
        <taxon>Pseudomonadati</taxon>
        <taxon>Pseudomonadota</taxon>
        <taxon>Alphaproteobacteria</taxon>
        <taxon>Hyphomicrobiales</taxon>
        <taxon>Stappiaceae</taxon>
        <taxon>Roseibium</taxon>
    </lineage>
</organism>
<dbReference type="InterPro" id="IPR036291">
    <property type="entry name" value="NAD(P)-bd_dom_sf"/>
</dbReference>
<dbReference type="Proteomes" id="UP001209803">
    <property type="component" value="Chromosome"/>
</dbReference>
<evidence type="ECO:0000259" key="1">
    <source>
        <dbReference type="Pfam" id="PF05368"/>
    </source>
</evidence>
<feature type="domain" description="NmrA-like" evidence="1">
    <location>
        <begin position="5"/>
        <end position="260"/>
    </location>
</feature>
<gene>
    <name evidence="2" type="ORF">K1718_06250</name>
</gene>
<dbReference type="Gene3D" id="3.40.50.720">
    <property type="entry name" value="NAD(P)-binding Rossmann-like Domain"/>
    <property type="match status" value="1"/>
</dbReference>
<sequence>MPLKPKILVTSAGGKTGLPVTLQLLEKGFPVRALLRRRDGRAEMLERAGAEIFVGNQYALSDMRTAMEGVNRAYQCAPTAPNGLHFNAVFTVAANEAKLEHVVTLGQWLTSVDHPSLFTREVYLSDAMVRLLGSTSVTSVNPGWFADNYLMVIDMAAHLGVFTMPLGEGGKKKNAAPSNEDIASVVVGSLADPETHAGKSYRPTGPALLSPDEIALAMGKALGRRVTYKNISEKMMTKALRALPPSNYSEAAVSQLAIYAEEYRRGSFAVNAPTNDVQLVGGRDPEQFESIARRLVASRPELRRSVSGTARAMAGFLKIALTPALDLNRIQSARDYVQIATPRFSQDTPEWLQTHAAQQKIANQARVA</sequence>
<dbReference type="SUPFAM" id="SSF51735">
    <property type="entry name" value="NAD(P)-binding Rossmann-fold domains"/>
    <property type="match status" value="1"/>
</dbReference>
<dbReference type="Gene3D" id="3.90.25.10">
    <property type="entry name" value="UDP-galactose 4-epimerase, domain 1"/>
    <property type="match status" value="1"/>
</dbReference>
<name>A0ABY8F9T7_9HYPH</name>
<accession>A0ABY8F9T7</accession>
<dbReference type="InterPro" id="IPR051604">
    <property type="entry name" value="Ergot_Alk_Oxidoreductase"/>
</dbReference>
<dbReference type="EMBL" id="CP120863">
    <property type="protein sequence ID" value="WFE90947.1"/>
    <property type="molecule type" value="Genomic_DNA"/>
</dbReference>
<protein>
    <submittedName>
        <fullName evidence="2">NmrA family NAD(P)-binding protein</fullName>
    </submittedName>
</protein>
<dbReference type="RefSeq" id="WP_265683104.1">
    <property type="nucleotide sequence ID" value="NZ_CP120863.1"/>
</dbReference>
<proteinExistence type="predicted"/>
<reference evidence="2 3" key="1">
    <citation type="submission" date="2023-03" db="EMBL/GenBank/DDBJ databases">
        <title>Roseibium porphyridii sp. nov. and Roseibium rhodosorbium sp. nov. isolated from marine algae, Porphyridium cruentum and Rhodosorus marinus, respectively.</title>
        <authorList>
            <person name="Lee M.W."/>
            <person name="Choi B.J."/>
            <person name="Lee J.K."/>
            <person name="Choi D.G."/>
            <person name="Baek J.H."/>
            <person name="Bayburt H."/>
            <person name="Kim J.M."/>
            <person name="Han D.M."/>
            <person name="Kim K.H."/>
            <person name="Jeon C.O."/>
        </authorList>
    </citation>
    <scope>NUCLEOTIDE SEQUENCE [LARGE SCALE GENOMIC DNA]</scope>
    <source>
        <strain evidence="2 3">KMA01</strain>
    </source>
</reference>
<dbReference type="PANTHER" id="PTHR43162">
    <property type="match status" value="1"/>
</dbReference>
<evidence type="ECO:0000313" key="3">
    <source>
        <dbReference type="Proteomes" id="UP001209803"/>
    </source>
</evidence>